<dbReference type="Gene3D" id="1.10.10.10">
    <property type="entry name" value="Winged helix-like DNA-binding domain superfamily/Winged helix DNA-binding domain"/>
    <property type="match status" value="4"/>
</dbReference>
<organism evidence="9 10">
    <name type="scientific">Metabacillus halosaccharovorans</name>
    <dbReference type="NCBI Taxonomy" id="930124"/>
    <lineage>
        <taxon>Bacteria</taxon>
        <taxon>Bacillati</taxon>
        <taxon>Bacillota</taxon>
        <taxon>Bacilli</taxon>
        <taxon>Bacillales</taxon>
        <taxon>Bacillaceae</taxon>
        <taxon>Metabacillus</taxon>
    </lineage>
</organism>
<comment type="caution">
    <text evidence="9">The sequence shown here is derived from an EMBL/GenBank/DDBJ whole genome shotgun (WGS) entry which is preliminary data.</text>
</comment>
<reference evidence="9 10" key="1">
    <citation type="submission" date="2022-10" db="EMBL/GenBank/DDBJ databases">
        <title>Draft genome assembly of moderately radiation resistant bacterium Metabacillus halosaccharovorans.</title>
        <authorList>
            <person name="Pal S."/>
            <person name="Gopinathan A."/>
        </authorList>
    </citation>
    <scope>NUCLEOTIDE SEQUENCE [LARGE SCALE GENOMIC DNA]</scope>
    <source>
        <strain evidence="9 10">VITHBRA001</strain>
    </source>
</reference>
<feature type="domain" description="RecX first three-helical" evidence="8">
    <location>
        <begin position="66"/>
        <end position="105"/>
    </location>
</feature>
<dbReference type="Proteomes" id="UP001526147">
    <property type="component" value="Unassembled WGS sequence"/>
</dbReference>
<proteinExistence type="inferred from homology"/>
<feature type="domain" description="RecX third three-helical" evidence="7">
    <location>
        <begin position="217"/>
        <end position="263"/>
    </location>
</feature>
<feature type="domain" description="RecX second three-helical" evidence="6">
    <location>
        <begin position="112"/>
        <end position="153"/>
    </location>
</feature>
<dbReference type="HAMAP" id="MF_01114">
    <property type="entry name" value="RecX"/>
    <property type="match status" value="1"/>
</dbReference>
<dbReference type="RefSeq" id="WP_264142721.1">
    <property type="nucleotide sequence ID" value="NZ_JAOYEY010000036.1"/>
</dbReference>
<comment type="function">
    <text evidence="5">Modulates RecA activity.</text>
</comment>
<dbReference type="EMBL" id="JAOYEY010000036">
    <property type="protein sequence ID" value="MCV9886053.1"/>
    <property type="molecule type" value="Genomic_DNA"/>
</dbReference>
<evidence type="ECO:0000259" key="7">
    <source>
        <dbReference type="Pfam" id="PF21981"/>
    </source>
</evidence>
<dbReference type="Pfam" id="PF21981">
    <property type="entry name" value="RecX_HTH3"/>
    <property type="match status" value="2"/>
</dbReference>
<accession>A0ABT3DG75</accession>
<dbReference type="PANTHER" id="PTHR33602">
    <property type="entry name" value="REGULATORY PROTEIN RECX FAMILY PROTEIN"/>
    <property type="match status" value="1"/>
</dbReference>
<evidence type="ECO:0000259" key="6">
    <source>
        <dbReference type="Pfam" id="PF02631"/>
    </source>
</evidence>
<dbReference type="InterPro" id="IPR036388">
    <property type="entry name" value="WH-like_DNA-bd_sf"/>
</dbReference>
<comment type="subcellular location">
    <subcellularLocation>
        <location evidence="1 5">Cytoplasm</location>
    </subcellularLocation>
</comment>
<dbReference type="InterPro" id="IPR003783">
    <property type="entry name" value="Regulatory_RecX"/>
</dbReference>
<dbReference type="InterPro" id="IPR053924">
    <property type="entry name" value="RecX_HTH_2nd"/>
</dbReference>
<dbReference type="NCBIfam" id="NF010733">
    <property type="entry name" value="PRK14135.1"/>
    <property type="match status" value="1"/>
</dbReference>
<evidence type="ECO:0000256" key="3">
    <source>
        <dbReference type="ARBA" id="ARBA00018111"/>
    </source>
</evidence>
<keyword evidence="4 5" id="KW-0963">Cytoplasm</keyword>
<evidence type="ECO:0000256" key="4">
    <source>
        <dbReference type="ARBA" id="ARBA00022490"/>
    </source>
</evidence>
<evidence type="ECO:0000259" key="8">
    <source>
        <dbReference type="Pfam" id="PF21982"/>
    </source>
</evidence>
<comment type="similarity">
    <text evidence="2 5">Belongs to the RecX family.</text>
</comment>
<dbReference type="Pfam" id="PF02631">
    <property type="entry name" value="RecX_HTH2"/>
    <property type="match status" value="1"/>
</dbReference>
<evidence type="ECO:0000256" key="1">
    <source>
        <dbReference type="ARBA" id="ARBA00004496"/>
    </source>
</evidence>
<evidence type="ECO:0000313" key="9">
    <source>
        <dbReference type="EMBL" id="MCV9886053.1"/>
    </source>
</evidence>
<dbReference type="InterPro" id="IPR053925">
    <property type="entry name" value="RecX_HTH_3rd"/>
</dbReference>
<protein>
    <recommendedName>
        <fullName evidence="3 5">Regulatory protein RecX</fullName>
    </recommendedName>
</protein>
<evidence type="ECO:0000256" key="2">
    <source>
        <dbReference type="ARBA" id="ARBA00009695"/>
    </source>
</evidence>
<evidence type="ECO:0000313" key="10">
    <source>
        <dbReference type="Proteomes" id="UP001526147"/>
    </source>
</evidence>
<dbReference type="Pfam" id="PF21982">
    <property type="entry name" value="RecX_HTH1"/>
    <property type="match status" value="1"/>
</dbReference>
<keyword evidence="10" id="KW-1185">Reference proteome</keyword>
<gene>
    <name evidence="5 9" type="primary">recX</name>
    <name evidence="9" type="ORF">OIH86_10320</name>
</gene>
<evidence type="ECO:0000256" key="5">
    <source>
        <dbReference type="HAMAP-Rule" id="MF_01114"/>
    </source>
</evidence>
<feature type="domain" description="RecX third three-helical" evidence="7">
    <location>
        <begin position="159"/>
        <end position="206"/>
    </location>
</feature>
<sequence length="267" mass="31801">MALITKITTQKQSTERFNIYLDDGQGEKYAFSVDQDVFIKYNLRKGQEIDELEIHEIQYGDLSKKAYNKALEFLSYRMRSIKEVAEHLAKKEFNDAIIQDVIYKLKEYNYVDDLEFAIAYVRTQKQTNGKGPSVLKRELIGKGINQDFIEQALQEYNDDDQLQEAIDHAEKLLKKNNKISTVQLKQKIEQHLMRKGFPYDIISKVLDEVQYEQDESEEWTALMKHAEKAQRKYQNEDPYQYRMKMKQFLYRKGFSIELIEKFLEDEK</sequence>
<dbReference type="PANTHER" id="PTHR33602:SF1">
    <property type="entry name" value="REGULATORY PROTEIN RECX FAMILY PROTEIN"/>
    <property type="match status" value="1"/>
</dbReference>
<name>A0ABT3DG75_9BACI</name>
<dbReference type="InterPro" id="IPR053926">
    <property type="entry name" value="RecX_HTH_1st"/>
</dbReference>